<name>A0A839EDD1_9HYPH</name>
<accession>A0A839EDD1</accession>
<proteinExistence type="predicted"/>
<reference evidence="1 2" key="1">
    <citation type="submission" date="2020-07" db="EMBL/GenBank/DDBJ databases">
        <title>Genomic Encyclopedia of Type Strains, Phase IV (KMG-V): Genome sequencing to study the core and pangenomes of soil and plant-associated prokaryotes.</title>
        <authorList>
            <person name="Whitman W."/>
        </authorList>
    </citation>
    <scope>NUCLEOTIDE SEQUENCE [LARGE SCALE GENOMIC DNA]</scope>
    <source>
        <strain evidence="1 2">AN3</strain>
    </source>
</reference>
<dbReference type="PROSITE" id="PS51257">
    <property type="entry name" value="PROKAR_LIPOPROTEIN"/>
    <property type="match status" value="1"/>
</dbReference>
<sequence length="108" mass="11581">MTTKHLPVIILAVLLAGCGNIQGQLDREKISSLHYDTTECPALVSQKNAAVAQINQLTSGKGYQDPDVITGFGPVLPDYRTDNQKKAGALQGQVDSMNRSIARRKCAG</sequence>
<comment type="caution">
    <text evidence="1">The sequence shown here is derived from an EMBL/GenBank/DDBJ whole genome shotgun (WGS) entry which is preliminary data.</text>
</comment>
<dbReference type="Proteomes" id="UP000549052">
    <property type="component" value="Unassembled WGS sequence"/>
</dbReference>
<evidence type="ECO:0000313" key="1">
    <source>
        <dbReference type="EMBL" id="MBA8876438.1"/>
    </source>
</evidence>
<gene>
    <name evidence="1" type="ORF">FHW16_000120</name>
</gene>
<dbReference type="EMBL" id="JACGXN010000001">
    <property type="protein sequence ID" value="MBA8876438.1"/>
    <property type="molecule type" value="Genomic_DNA"/>
</dbReference>
<organism evidence="1 2">
    <name type="scientific">Phyllobacterium myrsinacearum</name>
    <dbReference type="NCBI Taxonomy" id="28101"/>
    <lineage>
        <taxon>Bacteria</taxon>
        <taxon>Pseudomonadati</taxon>
        <taxon>Pseudomonadota</taxon>
        <taxon>Alphaproteobacteria</taxon>
        <taxon>Hyphomicrobiales</taxon>
        <taxon>Phyllobacteriaceae</taxon>
        <taxon>Phyllobacterium</taxon>
    </lineage>
</organism>
<dbReference type="AlphaFoldDB" id="A0A839EDD1"/>
<evidence type="ECO:0000313" key="2">
    <source>
        <dbReference type="Proteomes" id="UP000549052"/>
    </source>
</evidence>
<dbReference type="RefSeq" id="WP_182547242.1">
    <property type="nucleotide sequence ID" value="NZ_JACGXN010000001.1"/>
</dbReference>
<protein>
    <recommendedName>
        <fullName evidence="3">Lipoprotein</fullName>
    </recommendedName>
</protein>
<keyword evidence="2" id="KW-1185">Reference proteome</keyword>
<evidence type="ECO:0008006" key="3">
    <source>
        <dbReference type="Google" id="ProtNLM"/>
    </source>
</evidence>